<evidence type="ECO:0000313" key="2">
    <source>
        <dbReference type="Proteomes" id="UP000887013"/>
    </source>
</evidence>
<dbReference type="EMBL" id="BMAW01075519">
    <property type="protein sequence ID" value="GFT97394.1"/>
    <property type="molecule type" value="Genomic_DNA"/>
</dbReference>
<keyword evidence="2" id="KW-1185">Reference proteome</keyword>
<reference evidence="1" key="1">
    <citation type="submission" date="2020-08" db="EMBL/GenBank/DDBJ databases">
        <title>Multicomponent nature underlies the extraordinary mechanical properties of spider dragline silk.</title>
        <authorList>
            <person name="Kono N."/>
            <person name="Nakamura H."/>
            <person name="Mori M."/>
            <person name="Yoshida Y."/>
            <person name="Ohtoshi R."/>
            <person name="Malay A.D."/>
            <person name="Moran D.A.P."/>
            <person name="Tomita M."/>
            <person name="Numata K."/>
            <person name="Arakawa K."/>
        </authorList>
    </citation>
    <scope>NUCLEOTIDE SEQUENCE</scope>
</reference>
<name>A0A8X6PZ68_NEPPI</name>
<dbReference type="Proteomes" id="UP000887013">
    <property type="component" value="Unassembled WGS sequence"/>
</dbReference>
<accession>A0A8X6PZ68</accession>
<sequence>MLRKRQTSVGGMTFHLVGKRSRRDFSLSRENVQKGTARYCFLAKRMVFHKVLTWTFHNKRSIFMSLVHVQSRYEDYWSPICAYHNDSPPHLHESGIITETRPSTS</sequence>
<dbReference type="AlphaFoldDB" id="A0A8X6PZ68"/>
<comment type="caution">
    <text evidence="1">The sequence shown here is derived from an EMBL/GenBank/DDBJ whole genome shotgun (WGS) entry which is preliminary data.</text>
</comment>
<organism evidence="1 2">
    <name type="scientific">Nephila pilipes</name>
    <name type="common">Giant wood spider</name>
    <name type="synonym">Nephila maculata</name>
    <dbReference type="NCBI Taxonomy" id="299642"/>
    <lineage>
        <taxon>Eukaryota</taxon>
        <taxon>Metazoa</taxon>
        <taxon>Ecdysozoa</taxon>
        <taxon>Arthropoda</taxon>
        <taxon>Chelicerata</taxon>
        <taxon>Arachnida</taxon>
        <taxon>Araneae</taxon>
        <taxon>Araneomorphae</taxon>
        <taxon>Entelegynae</taxon>
        <taxon>Araneoidea</taxon>
        <taxon>Nephilidae</taxon>
        <taxon>Nephila</taxon>
    </lineage>
</organism>
<proteinExistence type="predicted"/>
<protein>
    <submittedName>
        <fullName evidence="1">Uncharacterized protein</fullName>
    </submittedName>
</protein>
<evidence type="ECO:0000313" key="1">
    <source>
        <dbReference type="EMBL" id="GFT97394.1"/>
    </source>
</evidence>
<gene>
    <name evidence="1" type="ORF">NPIL_502881</name>
</gene>